<feature type="region of interest" description="Disordered" evidence="1">
    <location>
        <begin position="1"/>
        <end position="36"/>
    </location>
</feature>
<sequence length="138" mass="15495">MSTEGASKTSTAQPLQEQQQQQRQQNQNADSTFGSDEEILTRLKNLGLEDQISLTLLAKFKELRLQDRLYFAPPPTAHSTVEERAKAWSAEYCGYWSPSWDDSIHPYARPLPSTIPPGTECPSQRPTNSSIWGMGRPS</sequence>
<dbReference type="AlphaFoldDB" id="C7Z5H4"/>
<evidence type="ECO:0000313" key="2">
    <source>
        <dbReference type="EMBL" id="EEU40520.1"/>
    </source>
</evidence>
<dbReference type="KEGG" id="nhe:NECHADRAFT_76867"/>
<dbReference type="InParanoid" id="C7Z5H4"/>
<name>C7Z5H4_FUSV7</name>
<dbReference type="EMBL" id="GG698910">
    <property type="protein sequence ID" value="EEU40520.1"/>
    <property type="molecule type" value="Genomic_DNA"/>
</dbReference>
<feature type="compositionally biased region" description="Polar residues" evidence="1">
    <location>
        <begin position="1"/>
        <end position="12"/>
    </location>
</feature>
<dbReference type="RefSeq" id="XP_003046233.1">
    <property type="nucleotide sequence ID" value="XM_003046187.1"/>
</dbReference>
<evidence type="ECO:0000313" key="3">
    <source>
        <dbReference type="Proteomes" id="UP000005206"/>
    </source>
</evidence>
<dbReference type="Proteomes" id="UP000005206">
    <property type="component" value="Chromosome 2"/>
</dbReference>
<proteinExistence type="predicted"/>
<evidence type="ECO:0000256" key="1">
    <source>
        <dbReference type="SAM" id="MobiDB-lite"/>
    </source>
</evidence>
<gene>
    <name evidence="2" type="ORF">NECHADRAFT_76867</name>
</gene>
<dbReference type="VEuPathDB" id="FungiDB:NECHADRAFT_76867"/>
<accession>C7Z5H4</accession>
<reference evidence="2 3" key="1">
    <citation type="journal article" date="2009" name="PLoS Genet.">
        <title>The genome of Nectria haematococca: contribution of supernumerary chromosomes to gene expansion.</title>
        <authorList>
            <person name="Coleman J.J."/>
            <person name="Rounsley S.D."/>
            <person name="Rodriguez-Carres M."/>
            <person name="Kuo A."/>
            <person name="Wasmann C.C."/>
            <person name="Grimwood J."/>
            <person name="Schmutz J."/>
            <person name="Taga M."/>
            <person name="White G.J."/>
            <person name="Zhou S."/>
            <person name="Schwartz D.C."/>
            <person name="Freitag M."/>
            <person name="Ma L.J."/>
            <person name="Danchin E.G."/>
            <person name="Henrissat B."/>
            <person name="Coutinho P.M."/>
            <person name="Nelson D.R."/>
            <person name="Straney D."/>
            <person name="Napoli C.A."/>
            <person name="Barker B.M."/>
            <person name="Gribskov M."/>
            <person name="Rep M."/>
            <person name="Kroken S."/>
            <person name="Molnar I."/>
            <person name="Rensing C."/>
            <person name="Kennell J.C."/>
            <person name="Zamora J."/>
            <person name="Farman M.L."/>
            <person name="Selker E.U."/>
            <person name="Salamov A."/>
            <person name="Shapiro H."/>
            <person name="Pangilinan J."/>
            <person name="Lindquist E."/>
            <person name="Lamers C."/>
            <person name="Grigoriev I.V."/>
            <person name="Geiser D.M."/>
            <person name="Covert S.F."/>
            <person name="Temporini E."/>
            <person name="Vanetten H.D."/>
        </authorList>
    </citation>
    <scope>NUCLEOTIDE SEQUENCE [LARGE SCALE GENOMIC DNA]</scope>
    <source>
        <strain evidence="3">ATCC MYA-4622 / CBS 123669 / FGSC 9596 / NRRL 45880 / 77-13-4</strain>
    </source>
</reference>
<dbReference type="HOGENOM" id="CLU_1855805_0_0_1"/>
<keyword evidence="3" id="KW-1185">Reference proteome</keyword>
<dbReference type="GeneID" id="9678339"/>
<feature type="compositionally biased region" description="Low complexity" evidence="1">
    <location>
        <begin position="13"/>
        <end position="27"/>
    </location>
</feature>
<protein>
    <submittedName>
        <fullName evidence="2">Uncharacterized protein</fullName>
    </submittedName>
</protein>
<dbReference type="OrthoDB" id="5103111at2759"/>
<feature type="compositionally biased region" description="Polar residues" evidence="1">
    <location>
        <begin position="121"/>
        <end position="131"/>
    </location>
</feature>
<organism evidence="2 3">
    <name type="scientific">Fusarium vanettenii (strain ATCC MYA-4622 / CBS 123669 / FGSC 9596 / NRRL 45880 / 77-13-4)</name>
    <name type="common">Fusarium solani subsp. pisi</name>
    <dbReference type="NCBI Taxonomy" id="660122"/>
    <lineage>
        <taxon>Eukaryota</taxon>
        <taxon>Fungi</taxon>
        <taxon>Dikarya</taxon>
        <taxon>Ascomycota</taxon>
        <taxon>Pezizomycotina</taxon>
        <taxon>Sordariomycetes</taxon>
        <taxon>Hypocreomycetidae</taxon>
        <taxon>Hypocreales</taxon>
        <taxon>Nectriaceae</taxon>
        <taxon>Fusarium</taxon>
        <taxon>Fusarium solani species complex</taxon>
        <taxon>Fusarium vanettenii</taxon>
    </lineage>
</organism>
<feature type="region of interest" description="Disordered" evidence="1">
    <location>
        <begin position="111"/>
        <end position="138"/>
    </location>
</feature>